<gene>
    <name evidence="5" type="primary">hemL</name>
    <name evidence="5" type="ordered locus">SFHH103_05704</name>
</gene>
<comment type="similarity">
    <text evidence="3">Belongs to the class-III pyridoxal-phosphate-dependent aminotransferase family.</text>
</comment>
<dbReference type="HOGENOM" id="CLU_016922_1_4_5"/>
<dbReference type="GO" id="GO:0030170">
    <property type="term" value="F:pyridoxal phosphate binding"/>
    <property type="evidence" value="ECO:0007669"/>
    <property type="project" value="InterPro"/>
</dbReference>
<name>G9AGI5_SINF1</name>
<protein>
    <submittedName>
        <fullName evidence="5">Aminotransferase</fullName>
        <ecNumber evidence="5">5.4.3.8</ecNumber>
    </submittedName>
</protein>
<evidence type="ECO:0000256" key="1">
    <source>
        <dbReference type="ARBA" id="ARBA00001933"/>
    </source>
</evidence>
<dbReference type="Gene3D" id="3.40.640.10">
    <property type="entry name" value="Type I PLP-dependent aspartate aminotransferase-like (Major domain)"/>
    <property type="match status" value="1"/>
</dbReference>
<evidence type="ECO:0000313" key="5">
    <source>
        <dbReference type="EMBL" id="CCF00167.1"/>
    </source>
</evidence>
<comment type="cofactor">
    <cofactor evidence="1">
        <name>pyridoxal 5'-phosphate</name>
        <dbReference type="ChEBI" id="CHEBI:597326"/>
    </cofactor>
</comment>
<dbReference type="Proteomes" id="UP000007735">
    <property type="component" value="Plasmid pSfHH103e"/>
</dbReference>
<evidence type="ECO:0000256" key="4">
    <source>
        <dbReference type="SAM" id="MobiDB-lite"/>
    </source>
</evidence>
<dbReference type="InterPro" id="IPR015424">
    <property type="entry name" value="PyrdxlP-dep_Trfase"/>
</dbReference>
<dbReference type="EC" id="5.4.3.8" evidence="5"/>
<keyword evidence="5" id="KW-0413">Isomerase</keyword>
<proteinExistence type="inferred from homology"/>
<keyword evidence="5" id="KW-0808">Transferase</keyword>
<dbReference type="InterPro" id="IPR015421">
    <property type="entry name" value="PyrdxlP-dep_Trfase_major"/>
</dbReference>
<dbReference type="PATRIC" id="fig|380.5.peg.5262"/>
<dbReference type="EMBL" id="HE616899">
    <property type="protein sequence ID" value="CCF00167.1"/>
    <property type="molecule type" value="Genomic_DNA"/>
</dbReference>
<accession>G9AGI5</accession>
<dbReference type="KEGG" id="sfh:SFHH103_05704"/>
<dbReference type="Gene3D" id="3.90.1150.10">
    <property type="entry name" value="Aspartate Aminotransferase, domain 1"/>
    <property type="match status" value="1"/>
</dbReference>
<organism evidence="5 6">
    <name type="scientific">Sinorhizobium fredii (strain HH103)</name>
    <dbReference type="NCBI Taxonomy" id="1117943"/>
    <lineage>
        <taxon>Bacteria</taxon>
        <taxon>Pseudomonadati</taxon>
        <taxon>Pseudomonadota</taxon>
        <taxon>Alphaproteobacteria</taxon>
        <taxon>Hyphomicrobiales</taxon>
        <taxon>Rhizobiaceae</taxon>
        <taxon>Sinorhizobium/Ensifer group</taxon>
        <taxon>Sinorhizobium</taxon>
    </lineage>
</organism>
<dbReference type="AlphaFoldDB" id="G9AGI5"/>
<dbReference type="NCBIfam" id="NF004856">
    <property type="entry name" value="PRK06209.1"/>
    <property type="match status" value="1"/>
</dbReference>
<feature type="region of interest" description="Disordered" evidence="4">
    <location>
        <begin position="451"/>
        <end position="483"/>
    </location>
</feature>
<keyword evidence="5" id="KW-0032">Aminotransferase</keyword>
<dbReference type="GO" id="GO:0008483">
    <property type="term" value="F:transaminase activity"/>
    <property type="evidence" value="ECO:0007669"/>
    <property type="project" value="UniProtKB-KW"/>
</dbReference>
<dbReference type="PANTHER" id="PTHR43713">
    <property type="entry name" value="GLUTAMATE-1-SEMIALDEHYDE 2,1-AMINOMUTASE"/>
    <property type="match status" value="1"/>
</dbReference>
<dbReference type="InterPro" id="IPR015422">
    <property type="entry name" value="PyrdxlP-dep_Trfase_small"/>
</dbReference>
<reference evidence="5 6" key="1">
    <citation type="journal article" date="2012" name="J. Bacteriol.">
        <title>Genome sequence of the soybean symbiont Sinorhizobium fredii HH103.</title>
        <authorList>
            <person name="Weidner S."/>
            <person name="Becker A."/>
            <person name="Bonilla I."/>
            <person name="Jaenicke S."/>
            <person name="Lloret J."/>
            <person name="Margaret I."/>
            <person name="Puhler A."/>
            <person name="Ruiz-Sainz J.E."/>
            <person name="Schneiker-Bekel S."/>
            <person name="Szczepanowski R."/>
            <person name="Vinardell J.M."/>
            <person name="Zehner S."/>
            <person name="Gottfert M."/>
        </authorList>
    </citation>
    <scope>NUCLEOTIDE SEQUENCE [LARGE SCALE GENOMIC DNA]</scope>
    <source>
        <strain evidence="5 6">HH103</strain>
        <plasmid evidence="6">pSfHH103e</plasmid>
    </source>
</reference>
<dbReference type="InterPro" id="IPR005814">
    <property type="entry name" value="Aminotrans_3"/>
</dbReference>
<sequence>MSEQSIRFQKSVLLQERARELIPGGCHTYAKGEDQYPVLAPGFIERGSGCHVWDVDGNRYIEFGMGNRAVGLGHAYPAVVRAVESVLGGGSNFTRPAKIEVECAETFLELIDADMVKFCKDGSDATSGAVRLARAYTGRDLVACCADHPFFSTDDWFIGTTPMNSGIPEAVRKLTVTFRYNDIASVKELFDKHTGKLAALILEPSRGDDPRDGFLHEVQRLCRENGALLILDEMITGFRWHTGGAQKLYGIKPDLTTFGKALGNGFSVSALAGQRKYMRLGGLEYTDRPRVFLLSTTHGAETHALAAAIATMRTYRDEPVISHLHRQGEKLREGIGEAARRHGVDGHFKVVGRPSCLAFATLDRDGHPSQAYRTLFLQETIRRGVLMPSLVVSYTHDDEAISQTIEAVDGALAVYAQALESGTDRLLVGRPSQIVFRSYNRGDEQAGIITRSPEYQMQPCDQNGLGTANARPAPDRTLTSAID</sequence>
<keyword evidence="5" id="KW-0614">Plasmid</keyword>
<geneLocation type="plasmid" evidence="5 6">
    <name>pSfHH103e</name>
</geneLocation>
<dbReference type="Pfam" id="PF00202">
    <property type="entry name" value="Aminotran_3"/>
    <property type="match status" value="1"/>
</dbReference>
<evidence type="ECO:0000256" key="3">
    <source>
        <dbReference type="RuleBase" id="RU003560"/>
    </source>
</evidence>
<keyword evidence="2 3" id="KW-0663">Pyridoxal phosphate</keyword>
<feature type="compositionally biased region" description="Polar residues" evidence="4">
    <location>
        <begin position="453"/>
        <end position="466"/>
    </location>
</feature>
<dbReference type="PANTHER" id="PTHR43713:SF3">
    <property type="entry name" value="GLUTAMATE-1-SEMIALDEHYDE 2,1-AMINOMUTASE 1, CHLOROPLASTIC-RELATED"/>
    <property type="match status" value="1"/>
</dbReference>
<dbReference type="GO" id="GO:0042286">
    <property type="term" value="F:glutamate-1-semialdehyde 2,1-aminomutase activity"/>
    <property type="evidence" value="ECO:0007669"/>
    <property type="project" value="UniProtKB-EC"/>
</dbReference>
<evidence type="ECO:0000313" key="6">
    <source>
        <dbReference type="Proteomes" id="UP000007735"/>
    </source>
</evidence>
<dbReference type="SUPFAM" id="SSF53383">
    <property type="entry name" value="PLP-dependent transferases"/>
    <property type="match status" value="1"/>
</dbReference>
<dbReference type="RefSeq" id="WP_014331820.1">
    <property type="nucleotide sequence ID" value="NC_016815.1"/>
</dbReference>
<evidence type="ECO:0000256" key="2">
    <source>
        <dbReference type="ARBA" id="ARBA00022898"/>
    </source>
</evidence>